<dbReference type="Proteomes" id="UP000053555">
    <property type="component" value="Unassembled WGS sequence"/>
</dbReference>
<evidence type="ECO:0000313" key="4">
    <source>
        <dbReference type="Proteomes" id="UP000289340"/>
    </source>
</evidence>
<organism evidence="2">
    <name type="scientific">Glycine soja</name>
    <name type="common">Wild soybean</name>
    <dbReference type="NCBI Taxonomy" id="3848"/>
    <lineage>
        <taxon>Eukaryota</taxon>
        <taxon>Viridiplantae</taxon>
        <taxon>Streptophyta</taxon>
        <taxon>Embryophyta</taxon>
        <taxon>Tracheophyta</taxon>
        <taxon>Spermatophyta</taxon>
        <taxon>Magnoliopsida</taxon>
        <taxon>eudicotyledons</taxon>
        <taxon>Gunneridae</taxon>
        <taxon>Pentapetalae</taxon>
        <taxon>rosids</taxon>
        <taxon>fabids</taxon>
        <taxon>Fabales</taxon>
        <taxon>Fabaceae</taxon>
        <taxon>Papilionoideae</taxon>
        <taxon>50 kb inversion clade</taxon>
        <taxon>NPAAA clade</taxon>
        <taxon>indigoferoid/millettioid clade</taxon>
        <taxon>Phaseoleae</taxon>
        <taxon>Glycine</taxon>
        <taxon>Glycine subgen. Soja</taxon>
    </lineage>
</organism>
<protein>
    <submittedName>
        <fullName evidence="2">Uncharacterized protein</fullName>
    </submittedName>
</protein>
<evidence type="ECO:0000313" key="2">
    <source>
        <dbReference type="EMBL" id="KHN42222.1"/>
    </source>
</evidence>
<dbReference type="EMBL" id="KN644699">
    <property type="protein sequence ID" value="KHN42222.1"/>
    <property type="molecule type" value="Genomic_DNA"/>
</dbReference>
<gene>
    <name evidence="3" type="ORF">D0Y65_053197</name>
    <name evidence="2" type="ORF">glysoja_042884</name>
</gene>
<sequence>MPPKAKRSKELPSRGISNFMPHASSQGHSTSVEPPLQLSELAQPVRLLLPLIHHQFLLLKICFHYQIHSYIVYH</sequence>
<reference evidence="3 4" key="2">
    <citation type="submission" date="2018-09" db="EMBL/GenBank/DDBJ databases">
        <title>A high-quality reference genome of wild soybean provides a powerful tool to mine soybean genomes.</title>
        <authorList>
            <person name="Xie M."/>
            <person name="Chung C.Y.L."/>
            <person name="Li M.-W."/>
            <person name="Wong F.-L."/>
            <person name="Chan T.-F."/>
            <person name="Lam H.-M."/>
        </authorList>
    </citation>
    <scope>NUCLEOTIDE SEQUENCE [LARGE SCALE GENOMIC DNA]</scope>
    <source>
        <strain evidence="4">cv. W05</strain>
        <tissue evidence="3">Hypocotyl of etiolated seedlings</tissue>
    </source>
</reference>
<reference evidence="2" key="1">
    <citation type="submission" date="2014-07" db="EMBL/GenBank/DDBJ databases">
        <title>Identification of a novel salt tolerance gene in wild soybean by whole-genome sequencing.</title>
        <authorList>
            <person name="Lam H.-M."/>
            <person name="Qi X."/>
            <person name="Li M.-W."/>
            <person name="Liu X."/>
            <person name="Xie M."/>
            <person name="Ni M."/>
            <person name="Xu X."/>
        </authorList>
    </citation>
    <scope>NUCLEOTIDE SEQUENCE [LARGE SCALE GENOMIC DNA]</scope>
    <source>
        <tissue evidence="2">Root</tissue>
    </source>
</reference>
<dbReference type="EMBL" id="QZWG01000020">
    <property type="protein sequence ID" value="RZB42526.1"/>
    <property type="molecule type" value="Genomic_DNA"/>
</dbReference>
<keyword evidence="4" id="KW-1185">Reference proteome</keyword>
<feature type="compositionally biased region" description="Polar residues" evidence="1">
    <location>
        <begin position="23"/>
        <end position="32"/>
    </location>
</feature>
<feature type="region of interest" description="Disordered" evidence="1">
    <location>
        <begin position="1"/>
        <end position="35"/>
    </location>
</feature>
<dbReference type="Proteomes" id="UP000289340">
    <property type="component" value="Chromosome 20"/>
</dbReference>
<evidence type="ECO:0000313" key="3">
    <source>
        <dbReference type="EMBL" id="RZB42526.1"/>
    </source>
</evidence>
<proteinExistence type="predicted"/>
<name>A0A0B2SD80_GLYSO</name>
<accession>A0A0B2SD80</accession>
<evidence type="ECO:0000256" key="1">
    <source>
        <dbReference type="SAM" id="MobiDB-lite"/>
    </source>
</evidence>
<dbReference type="AlphaFoldDB" id="A0A0B2SD80"/>